<dbReference type="RefSeq" id="XP_005089475.1">
    <property type="nucleotide sequence ID" value="XM_005089418.3"/>
</dbReference>
<feature type="compositionally biased region" description="Basic and acidic residues" evidence="1">
    <location>
        <begin position="76"/>
        <end position="85"/>
    </location>
</feature>
<name>A0ABM0JAW2_APLCA</name>
<evidence type="ECO:0000256" key="1">
    <source>
        <dbReference type="SAM" id="MobiDB-lite"/>
    </source>
</evidence>
<organism evidence="2 3">
    <name type="scientific">Aplysia californica</name>
    <name type="common">California sea hare</name>
    <dbReference type="NCBI Taxonomy" id="6500"/>
    <lineage>
        <taxon>Eukaryota</taxon>
        <taxon>Metazoa</taxon>
        <taxon>Spiralia</taxon>
        <taxon>Lophotrochozoa</taxon>
        <taxon>Mollusca</taxon>
        <taxon>Gastropoda</taxon>
        <taxon>Heterobranchia</taxon>
        <taxon>Euthyneura</taxon>
        <taxon>Tectipleura</taxon>
        <taxon>Aplysiida</taxon>
        <taxon>Aplysioidea</taxon>
        <taxon>Aplysiidae</taxon>
        <taxon>Aplysia</taxon>
    </lineage>
</organism>
<proteinExistence type="predicted"/>
<sequence>MKCSTREEHPMPKELTSVESSKALESSGRFLPRLSPEEKDLDASQSSQLLQSLRRPAPGSSSKLSASFAEMVGLQDNEKRMDRKAMARRQLLGGLKPSVSQDHGLGRGVRRTQSLNYGPHAGNNISNGGGPRTGPSEHGKISSPSPEQPSKRQLRRTGSLRHTTVSDRETRDTIQNWNELVHELNASHHFPSRDTQGHLEIVSDSSESPSTLTPVNIIKPKVVTFNNNGILRQQKQNKKTAISAVHNVFPSGIGITKYRPITPNLLHSLDKKRQPSKRRTQQWLNQIEVNRRAQMTVSLRDEPNRALSKSTRVDNPDSASPPLGSTSGNISKPGYGFL</sequence>
<reference evidence="3" key="1">
    <citation type="submission" date="2025-08" db="UniProtKB">
        <authorList>
            <consortium name="RefSeq"/>
        </authorList>
    </citation>
    <scope>IDENTIFICATION</scope>
</reference>
<evidence type="ECO:0000313" key="2">
    <source>
        <dbReference type="Proteomes" id="UP000694888"/>
    </source>
</evidence>
<feature type="compositionally biased region" description="Low complexity" evidence="1">
    <location>
        <begin position="44"/>
        <end position="53"/>
    </location>
</feature>
<keyword evidence="2" id="KW-1185">Reference proteome</keyword>
<protein>
    <submittedName>
        <fullName evidence="3">Uncharacterized protein LOC101851234</fullName>
    </submittedName>
</protein>
<gene>
    <name evidence="3" type="primary">LOC101851234</name>
</gene>
<feature type="region of interest" description="Disordered" evidence="1">
    <location>
        <begin position="1"/>
        <end position="171"/>
    </location>
</feature>
<dbReference type="Proteomes" id="UP000694888">
    <property type="component" value="Unplaced"/>
</dbReference>
<accession>A0ABM0JAW2</accession>
<evidence type="ECO:0000313" key="3">
    <source>
        <dbReference type="RefSeq" id="XP_005089475.1"/>
    </source>
</evidence>
<feature type="region of interest" description="Disordered" evidence="1">
    <location>
        <begin position="300"/>
        <end position="338"/>
    </location>
</feature>
<feature type="compositionally biased region" description="Basic and acidic residues" evidence="1">
    <location>
        <begin position="1"/>
        <end position="12"/>
    </location>
</feature>
<dbReference type="GeneID" id="101851234"/>